<dbReference type="InterPro" id="IPR045052">
    <property type="entry name" value="Copine"/>
</dbReference>
<dbReference type="OrthoDB" id="5855668at2759"/>
<sequence>MYAAVPPHGGVKPPTSSVELSLSAKDLKDRDIISKSDPFAVLFVKSGSGWTKLGKTEAKKDDLNPSWTKLFLVEYHFESVQQLKVEVYDQDSSSPDKLKDQDFIGGAEFTLGQLMGAPGQSGSFLLTRGKSTSKHQGSLLVKAEEAKASSEAVRFRFSAASLANMDGMFSKSDPFLVLSRLREDGQSWTQVHRTETIDNNLNPNWRVFELPMQQLCNGDPKRPLSLQVFDEDRGGKSDLIGHVQTTFEEIQGKRGTNFVLHNEALQKKKGKKYTNAGLLVVTEVEIFRDHTFIDYLRGGLEMNLIIGIDYTASNGPPTDPRSLHFIDPRGPNQYQHAISATVSILQEYDADKQFPVYGFGGIPPGAHDVDHCFPLNLNPLNPEVAGFQGVLQLYTASLGHIRLHGPTFFAPLIHQSMRIANQLSDPRKQKYFVLLIITDGAIMDMQGTIDALVEASHNSPLSIVIIGVGPADFSSMVALDGDGGKLRASNGRVSARDIVQFVPYNRFVGYPDALTRETLAEIPRQLCQYMKVRRVAPNPALPPTYHLFSEPTGSQPGAPPSTSQPPAAVDNPPQNLGQPQQASQGQLPPQGYAQGPPQGYQQGGYQQPGHPGQAPPHGYQPGQSGQPGQAPPQGHQHGYQPQPGYPGQAPPHGYQQGHQPQPGYPAQGQHQGYQQGYQAQPGYSGQGPPQGYPQGGYPPQTGYPPQGPPRGAAPGYPGYRG</sequence>
<feature type="compositionally biased region" description="Low complexity" evidence="3">
    <location>
        <begin position="584"/>
        <end position="689"/>
    </location>
</feature>
<dbReference type="SUPFAM" id="SSF53300">
    <property type="entry name" value="vWA-like"/>
    <property type="match status" value="1"/>
</dbReference>
<dbReference type="InterPro" id="IPR035892">
    <property type="entry name" value="C2_domain_sf"/>
</dbReference>
<feature type="compositionally biased region" description="Polar residues" evidence="3">
    <location>
        <begin position="572"/>
        <end position="583"/>
    </location>
</feature>
<dbReference type="Proteomes" id="UP000028582">
    <property type="component" value="Unassembled WGS sequence"/>
</dbReference>
<name>A0A080ZE93_PHYNI</name>
<dbReference type="InterPro" id="IPR000008">
    <property type="entry name" value="C2_dom"/>
</dbReference>
<keyword evidence="2" id="KW-0677">Repeat</keyword>
<reference evidence="5 6" key="1">
    <citation type="submission" date="2013-11" db="EMBL/GenBank/DDBJ databases">
        <title>The Genome Sequence of Phytophthora parasitica P1976.</title>
        <authorList>
            <consortium name="The Broad Institute Genomics Platform"/>
            <person name="Russ C."/>
            <person name="Tyler B."/>
            <person name="Panabieres F."/>
            <person name="Shan W."/>
            <person name="Tripathy S."/>
            <person name="Grunwald N."/>
            <person name="Machado M."/>
            <person name="Johnson C.S."/>
            <person name="Walker B."/>
            <person name="Young S."/>
            <person name="Zeng Q."/>
            <person name="Gargeya S."/>
            <person name="Fitzgerald M."/>
            <person name="Haas B."/>
            <person name="Abouelleil A."/>
            <person name="Allen A.W."/>
            <person name="Alvarado L."/>
            <person name="Arachchi H.M."/>
            <person name="Berlin A.M."/>
            <person name="Chapman S.B."/>
            <person name="Gainer-Dewar J."/>
            <person name="Goldberg J."/>
            <person name="Griggs A."/>
            <person name="Gujja S."/>
            <person name="Hansen M."/>
            <person name="Howarth C."/>
            <person name="Imamovic A."/>
            <person name="Ireland A."/>
            <person name="Larimer J."/>
            <person name="McCowan C."/>
            <person name="Murphy C."/>
            <person name="Pearson M."/>
            <person name="Poon T.W."/>
            <person name="Priest M."/>
            <person name="Roberts A."/>
            <person name="Saif S."/>
            <person name="Shea T."/>
            <person name="Sisk P."/>
            <person name="Sykes S."/>
            <person name="Wortman J."/>
            <person name="Nusbaum C."/>
            <person name="Birren B."/>
        </authorList>
    </citation>
    <scope>NUCLEOTIDE SEQUENCE [LARGE SCALE GENOMIC DNA]</scope>
    <source>
        <strain evidence="5 6">P1976</strain>
    </source>
</reference>
<dbReference type="SUPFAM" id="SSF49562">
    <property type="entry name" value="C2 domain (Calcium/lipid-binding domain, CaLB)"/>
    <property type="match status" value="2"/>
</dbReference>
<comment type="similarity">
    <text evidence="1">Belongs to the copine family.</text>
</comment>
<gene>
    <name evidence="5" type="ORF">F444_17652</name>
</gene>
<dbReference type="InterPro" id="IPR036465">
    <property type="entry name" value="vWFA_dom_sf"/>
</dbReference>
<evidence type="ECO:0000256" key="2">
    <source>
        <dbReference type="ARBA" id="ARBA00022737"/>
    </source>
</evidence>
<accession>A0A080ZE93</accession>
<dbReference type="PANTHER" id="PTHR10857:SF106">
    <property type="entry name" value="C2 DOMAIN-CONTAINING PROTEIN"/>
    <property type="match status" value="1"/>
</dbReference>
<evidence type="ECO:0000256" key="3">
    <source>
        <dbReference type="SAM" id="MobiDB-lite"/>
    </source>
</evidence>
<organism evidence="5 6">
    <name type="scientific">Phytophthora nicotianae P1976</name>
    <dbReference type="NCBI Taxonomy" id="1317066"/>
    <lineage>
        <taxon>Eukaryota</taxon>
        <taxon>Sar</taxon>
        <taxon>Stramenopiles</taxon>
        <taxon>Oomycota</taxon>
        <taxon>Peronosporomycetes</taxon>
        <taxon>Peronosporales</taxon>
        <taxon>Peronosporaceae</taxon>
        <taxon>Phytophthora</taxon>
    </lineage>
</organism>
<evidence type="ECO:0000313" key="6">
    <source>
        <dbReference type="Proteomes" id="UP000028582"/>
    </source>
</evidence>
<feature type="domain" description="C2" evidence="4">
    <location>
        <begin position="1"/>
        <end position="124"/>
    </location>
</feature>
<dbReference type="GO" id="GO:0071277">
    <property type="term" value="P:cellular response to calcium ion"/>
    <property type="evidence" value="ECO:0007669"/>
    <property type="project" value="TreeGrafter"/>
</dbReference>
<evidence type="ECO:0000259" key="4">
    <source>
        <dbReference type="PROSITE" id="PS50004"/>
    </source>
</evidence>
<dbReference type="PANTHER" id="PTHR10857">
    <property type="entry name" value="COPINE"/>
    <property type="match status" value="1"/>
</dbReference>
<feature type="domain" description="C2" evidence="4">
    <location>
        <begin position="135"/>
        <end position="260"/>
    </location>
</feature>
<dbReference type="GO" id="GO:0005886">
    <property type="term" value="C:plasma membrane"/>
    <property type="evidence" value="ECO:0007669"/>
    <property type="project" value="TreeGrafter"/>
</dbReference>
<evidence type="ECO:0000313" key="5">
    <source>
        <dbReference type="EMBL" id="ETO64954.1"/>
    </source>
</evidence>
<dbReference type="SMART" id="SM00239">
    <property type="entry name" value="C2"/>
    <property type="match status" value="2"/>
</dbReference>
<dbReference type="InterPro" id="IPR010734">
    <property type="entry name" value="Copine_C"/>
</dbReference>
<dbReference type="InterPro" id="IPR002035">
    <property type="entry name" value="VWF_A"/>
</dbReference>
<dbReference type="CDD" id="cd04047">
    <property type="entry name" value="C2B_Copine"/>
    <property type="match status" value="1"/>
</dbReference>
<dbReference type="AlphaFoldDB" id="A0A080ZE93"/>
<comment type="caution">
    <text evidence="5">The sequence shown here is derived from an EMBL/GenBank/DDBJ whole genome shotgun (WGS) entry which is preliminary data.</text>
</comment>
<dbReference type="PROSITE" id="PS50004">
    <property type="entry name" value="C2"/>
    <property type="match status" value="2"/>
</dbReference>
<protein>
    <recommendedName>
        <fullName evidence="4">C2 domain-containing protein</fullName>
    </recommendedName>
</protein>
<dbReference type="GO" id="GO:0005544">
    <property type="term" value="F:calcium-dependent phospholipid binding"/>
    <property type="evidence" value="ECO:0007669"/>
    <property type="project" value="InterPro"/>
</dbReference>
<dbReference type="EMBL" id="ANJA01003234">
    <property type="protein sequence ID" value="ETO64954.1"/>
    <property type="molecule type" value="Genomic_DNA"/>
</dbReference>
<dbReference type="Pfam" id="PF07002">
    <property type="entry name" value="Copine"/>
    <property type="match status" value="1"/>
</dbReference>
<evidence type="ECO:0000256" key="1">
    <source>
        <dbReference type="ARBA" id="ARBA00009048"/>
    </source>
</evidence>
<dbReference type="Pfam" id="PF00168">
    <property type="entry name" value="C2"/>
    <property type="match status" value="2"/>
</dbReference>
<dbReference type="InterPro" id="IPR037768">
    <property type="entry name" value="C2B_Copine"/>
</dbReference>
<dbReference type="Gene3D" id="2.60.40.150">
    <property type="entry name" value="C2 domain"/>
    <property type="match status" value="2"/>
</dbReference>
<dbReference type="CDD" id="cd04048">
    <property type="entry name" value="C2A_Copine"/>
    <property type="match status" value="1"/>
</dbReference>
<feature type="region of interest" description="Disordered" evidence="3">
    <location>
        <begin position="543"/>
        <end position="721"/>
    </location>
</feature>
<feature type="compositionally biased region" description="Low complexity" evidence="3">
    <location>
        <begin position="709"/>
        <end position="721"/>
    </location>
</feature>
<proteinExistence type="inferred from homology"/>
<dbReference type="SMART" id="SM00327">
    <property type="entry name" value="VWA"/>
    <property type="match status" value="1"/>
</dbReference>